<comment type="caution">
    <text evidence="5">The sequence shown here is derived from an EMBL/GenBank/DDBJ whole genome shotgun (WGS) entry which is preliminary data.</text>
</comment>
<dbReference type="Proteomes" id="UP000758603">
    <property type="component" value="Unassembled WGS sequence"/>
</dbReference>
<name>A0A9P8ULJ1_9PEZI</name>
<reference evidence="5" key="1">
    <citation type="journal article" date="2021" name="Nat. Commun.">
        <title>Genetic determinants of endophytism in the Arabidopsis root mycobiome.</title>
        <authorList>
            <person name="Mesny F."/>
            <person name="Miyauchi S."/>
            <person name="Thiergart T."/>
            <person name="Pickel B."/>
            <person name="Atanasova L."/>
            <person name="Karlsson M."/>
            <person name="Huettel B."/>
            <person name="Barry K.W."/>
            <person name="Haridas S."/>
            <person name="Chen C."/>
            <person name="Bauer D."/>
            <person name="Andreopoulos W."/>
            <person name="Pangilinan J."/>
            <person name="LaButti K."/>
            <person name="Riley R."/>
            <person name="Lipzen A."/>
            <person name="Clum A."/>
            <person name="Drula E."/>
            <person name="Henrissat B."/>
            <person name="Kohler A."/>
            <person name="Grigoriev I.V."/>
            <person name="Martin F.M."/>
            <person name="Hacquard S."/>
        </authorList>
    </citation>
    <scope>NUCLEOTIDE SEQUENCE</scope>
    <source>
        <strain evidence="5">MPI-SDFR-AT-0073</strain>
    </source>
</reference>
<keyword evidence="6" id="KW-1185">Reference proteome</keyword>
<dbReference type="Pfam" id="PF10374">
    <property type="entry name" value="EST1"/>
    <property type="match status" value="1"/>
</dbReference>
<evidence type="ECO:0000259" key="3">
    <source>
        <dbReference type="Pfam" id="PF10373"/>
    </source>
</evidence>
<dbReference type="PANTHER" id="PTHR15696">
    <property type="entry name" value="SMG-7 SUPPRESSOR WITH MORPHOLOGICAL EFFECT ON GENITALIA PROTEIN 7"/>
    <property type="match status" value="1"/>
</dbReference>
<dbReference type="Pfam" id="PF10373">
    <property type="entry name" value="EST1_DNA_bind"/>
    <property type="match status" value="1"/>
</dbReference>
<evidence type="ECO:0000313" key="6">
    <source>
        <dbReference type="Proteomes" id="UP000758603"/>
    </source>
</evidence>
<feature type="domain" description="DNA/RNA-binding" evidence="3">
    <location>
        <begin position="207"/>
        <end position="495"/>
    </location>
</feature>
<protein>
    <recommendedName>
        <fullName evidence="1">Nonsense-mediated mRNA decay factor</fullName>
    </recommendedName>
</protein>
<feature type="region of interest" description="Disordered" evidence="2">
    <location>
        <begin position="876"/>
        <end position="913"/>
    </location>
</feature>
<dbReference type="InterPro" id="IPR045153">
    <property type="entry name" value="Est1/Ebs1-like"/>
</dbReference>
<dbReference type="AlphaFoldDB" id="A0A9P8ULJ1"/>
<feature type="region of interest" description="Disordered" evidence="2">
    <location>
        <begin position="605"/>
        <end position="642"/>
    </location>
</feature>
<evidence type="ECO:0000256" key="2">
    <source>
        <dbReference type="SAM" id="MobiDB-lite"/>
    </source>
</evidence>
<dbReference type="SUPFAM" id="SSF48452">
    <property type="entry name" value="TPR-like"/>
    <property type="match status" value="1"/>
</dbReference>
<dbReference type="InterPro" id="IPR019458">
    <property type="entry name" value="Est1-like_N"/>
</dbReference>
<keyword evidence="1" id="KW-0866">Nonsense-mediated mRNA decay</keyword>
<dbReference type="InterPro" id="IPR018834">
    <property type="entry name" value="DNA/RNA-bd_Est1-type"/>
</dbReference>
<sequence length="1089" mass="119241">MEKSSLNEAAKLSLGKVRQIRNTIQEKAGDLKRILVDPQRNKNVNLITRLEDIENLLKELRLACMEVIFYAFNFAREKKIEGTLWEAHVIVNAEYRRVVDHVNTQNQVVLKRKVDKLYRDFLKTSQSFYTGYIQRLASQFHIPELLQVAHGLNVDVLVTPQQNRELSASLRMELIDSCYQTLVRMGDLARYRCQNTEKPPKSSLDIALAHYGLARMLDPDDGASYHQTAVLYKPSANNLEIVYYFLRSISVAKPHRLGARNLETARKSILNNQTGPRGNPKHSVGKLPSEALTTWFLKLHAYYLQGCAFTARDELEKEVLHRMEVCFKSEGTENLALRMTLLSMAACDFAFDNIKDTKDWTVERSQSCQYLLLFQVRVAASLLRTFKSIVQNDATTNVTLNPSNGSVTTLDEAGFSASFTRLIPLIRIYLAWIYVSREDLNRYQEWLEPFIRDLYVLLANVLTLLLPYANGNSGIIDSKYLLSEDTEALGLKVFSDRKLPLFLDVQILPGYNPPKCRKTRKDRKEIIGIDYGSKAETVWRIRDILCCGVYLAGSAKSPLTITTTADNIDVWVYLKDEPLKSIDEVNVTRMLAQVKMTAHKVGATADGQLDLTSPDSRSPIGPSLPEQTNLISAPGHHGKQDSYAEPQENVYIGPSAASVAPQLYLDDEMSADPNMAGMVDKLLDEDEDDVPVQSNKTHGETSYGMNSSAAKEVFGNLIPSPVANAPGLTIDPDTSRSKAIPNLPWNYFWQEAGANNLAEGGKDVPRSLSDQLGGGPIEHGLNYASYTGAQKPIEGHFSMYGNQYGSSVAQIPSAAVAAPTSPVRADPNSVTYSTDQQTAALDKLKAQLFAQYGGGAGSSSQSPAYAYGKSANQSQNGALLSGQSHGHRSRTSFPSPLVNLHSLPASPGQTKDALSPSLLDVQLGRSQPGVTAQSPIGRAIDMKNEAQRQSSSPSSSGYGFARPGSQGLANTGLARSPGIGSTTFAQQLTALPATGSSPAFSNASSLWAGTPAARVAPEAPRGTVACNGNFFNATTPFGRSGFVNNRDDPTHFRNRLQELGAGAGESIAAYDRAILESALGDDKARRRQN</sequence>
<evidence type="ECO:0000259" key="4">
    <source>
        <dbReference type="Pfam" id="PF10374"/>
    </source>
</evidence>
<keyword evidence="1" id="KW-0539">Nucleus</keyword>
<accession>A0A9P8ULJ1</accession>
<dbReference type="InterPro" id="IPR011990">
    <property type="entry name" value="TPR-like_helical_dom_sf"/>
</dbReference>
<gene>
    <name evidence="5" type="ORF">BKA67DRAFT_275089</name>
</gene>
<evidence type="ECO:0000256" key="1">
    <source>
        <dbReference type="RuleBase" id="RU369098"/>
    </source>
</evidence>
<organism evidence="5 6">
    <name type="scientific">Truncatella angustata</name>
    <dbReference type="NCBI Taxonomy" id="152316"/>
    <lineage>
        <taxon>Eukaryota</taxon>
        <taxon>Fungi</taxon>
        <taxon>Dikarya</taxon>
        <taxon>Ascomycota</taxon>
        <taxon>Pezizomycotina</taxon>
        <taxon>Sordariomycetes</taxon>
        <taxon>Xylariomycetidae</taxon>
        <taxon>Amphisphaeriales</taxon>
        <taxon>Sporocadaceae</taxon>
        <taxon>Truncatella</taxon>
    </lineage>
</organism>
<dbReference type="RefSeq" id="XP_045958593.1">
    <property type="nucleotide sequence ID" value="XM_046095914.1"/>
</dbReference>
<feature type="domain" description="Telomerase activating protein Est1-like N-terminal" evidence="4">
    <location>
        <begin position="79"/>
        <end position="195"/>
    </location>
</feature>
<proteinExistence type="predicted"/>
<dbReference type="GeneID" id="70124807"/>
<evidence type="ECO:0000313" key="5">
    <source>
        <dbReference type="EMBL" id="KAH6654323.1"/>
    </source>
</evidence>
<dbReference type="PANTHER" id="PTHR15696:SF36">
    <property type="entry name" value="NONSENSE-MEDIATED MRNA DECAY FACTOR"/>
    <property type="match status" value="1"/>
</dbReference>
<comment type="subcellular location">
    <subcellularLocation>
        <location evidence="1">Nucleus</location>
    </subcellularLocation>
</comment>
<dbReference type="Gene3D" id="1.25.40.10">
    <property type="entry name" value="Tetratricopeptide repeat domain"/>
    <property type="match status" value="1"/>
</dbReference>
<dbReference type="EMBL" id="JAGPXC010000004">
    <property type="protein sequence ID" value="KAH6654323.1"/>
    <property type="molecule type" value="Genomic_DNA"/>
</dbReference>
<feature type="region of interest" description="Disordered" evidence="2">
    <location>
        <begin position="944"/>
        <end position="974"/>
    </location>
</feature>
<dbReference type="OrthoDB" id="69928at2759"/>
<comment type="function">
    <text evidence="1">Plays a role in nonsense-mediated mRNA decay.</text>
</comment>
<dbReference type="GO" id="GO:0005634">
    <property type="term" value="C:nucleus"/>
    <property type="evidence" value="ECO:0007669"/>
    <property type="project" value="UniProtKB-SubCell"/>
</dbReference>
<dbReference type="GO" id="GO:0000184">
    <property type="term" value="P:nuclear-transcribed mRNA catabolic process, nonsense-mediated decay"/>
    <property type="evidence" value="ECO:0007669"/>
    <property type="project" value="UniProtKB-KW"/>
</dbReference>